<dbReference type="EMBL" id="BONV01000009">
    <property type="protein sequence ID" value="GIG79573.1"/>
    <property type="molecule type" value="Genomic_DNA"/>
</dbReference>
<dbReference type="RefSeq" id="WP_275414456.1">
    <property type="nucleotide sequence ID" value="NZ_BAABHH010000016.1"/>
</dbReference>
<protein>
    <submittedName>
        <fullName evidence="1">Uncharacterized protein</fullName>
    </submittedName>
</protein>
<name>A0A8J3M011_9ACTN</name>
<gene>
    <name evidence="1" type="ORF">Pka01_27000</name>
</gene>
<keyword evidence="2" id="KW-1185">Reference proteome</keyword>
<comment type="caution">
    <text evidence="1">The sequence shown here is derived from an EMBL/GenBank/DDBJ whole genome shotgun (WGS) entry which is preliminary data.</text>
</comment>
<evidence type="ECO:0000313" key="1">
    <source>
        <dbReference type="EMBL" id="GIG79573.1"/>
    </source>
</evidence>
<accession>A0A8J3M011</accession>
<dbReference type="AlphaFoldDB" id="A0A8J3M011"/>
<sequence length="40" mass="4392">MTDRTEIAAELERDISLGLPLEAKARHVFIAGDIAQIVLD</sequence>
<reference evidence="1 2" key="1">
    <citation type="submission" date="2021-01" db="EMBL/GenBank/DDBJ databases">
        <title>Whole genome shotgun sequence of Planotetraspora kaengkrachanensis NBRC 104272.</title>
        <authorList>
            <person name="Komaki H."/>
            <person name="Tamura T."/>
        </authorList>
    </citation>
    <scope>NUCLEOTIDE SEQUENCE [LARGE SCALE GENOMIC DNA]</scope>
    <source>
        <strain evidence="1 2">NBRC 104272</strain>
    </source>
</reference>
<organism evidence="1 2">
    <name type="scientific">Planotetraspora kaengkrachanensis</name>
    <dbReference type="NCBI Taxonomy" id="575193"/>
    <lineage>
        <taxon>Bacteria</taxon>
        <taxon>Bacillati</taxon>
        <taxon>Actinomycetota</taxon>
        <taxon>Actinomycetes</taxon>
        <taxon>Streptosporangiales</taxon>
        <taxon>Streptosporangiaceae</taxon>
        <taxon>Planotetraspora</taxon>
    </lineage>
</organism>
<dbReference type="Proteomes" id="UP000630097">
    <property type="component" value="Unassembled WGS sequence"/>
</dbReference>
<evidence type="ECO:0000313" key="2">
    <source>
        <dbReference type="Proteomes" id="UP000630097"/>
    </source>
</evidence>
<proteinExistence type="predicted"/>